<reference evidence="1 2" key="1">
    <citation type="journal article" date="2008" name="Int. J. Syst. Evol. Microbiol.">
        <title>Tessaracoccus flavescens sp. nov., isolated from marine sediment.</title>
        <authorList>
            <person name="Lee D.W."/>
            <person name="Lee S.D."/>
        </authorList>
    </citation>
    <scope>NUCLEOTIDE SEQUENCE [LARGE SCALE GENOMIC DNA]</scope>
    <source>
        <strain evidence="1 2">SST-39T</strain>
    </source>
</reference>
<organism evidence="1 2">
    <name type="scientific">Tessaracoccus flavescens</name>
    <dbReference type="NCBI Taxonomy" id="399497"/>
    <lineage>
        <taxon>Bacteria</taxon>
        <taxon>Bacillati</taxon>
        <taxon>Actinomycetota</taxon>
        <taxon>Actinomycetes</taxon>
        <taxon>Propionibacteriales</taxon>
        <taxon>Propionibacteriaceae</taxon>
        <taxon>Tessaracoccus</taxon>
    </lineage>
</organism>
<dbReference type="EMBL" id="CP019607">
    <property type="protein sequence ID" value="AQP50274.1"/>
    <property type="molecule type" value="Genomic_DNA"/>
</dbReference>
<dbReference type="AlphaFoldDB" id="A0A1Q2CW23"/>
<dbReference type="Proteomes" id="UP000188235">
    <property type="component" value="Chromosome"/>
</dbReference>
<dbReference type="KEGG" id="tfa:BW733_04915"/>
<keyword evidence="2" id="KW-1185">Reference proteome</keyword>
<proteinExistence type="predicted"/>
<accession>A0A1Q2CW23</accession>
<gene>
    <name evidence="1" type="ORF">BW733_04915</name>
</gene>
<name>A0A1Q2CW23_9ACTN</name>
<dbReference type="RefSeq" id="WP_161490134.1">
    <property type="nucleotide sequence ID" value="NZ_CP019607.1"/>
</dbReference>
<evidence type="ECO:0000313" key="1">
    <source>
        <dbReference type="EMBL" id="AQP50274.1"/>
    </source>
</evidence>
<protein>
    <submittedName>
        <fullName evidence="1">Uncharacterized protein</fullName>
    </submittedName>
</protein>
<sequence length="108" mass="11052">MLVVGICLSICAVFYAAVVLIHWFAVARQAEQAAELSALSAVSAAVAGDDPCRAAAETARRNEVTVAACRVRGEGRQVVVEVTVSEGVAPRLAGAPATIRRTATAASS</sequence>
<evidence type="ECO:0000313" key="2">
    <source>
        <dbReference type="Proteomes" id="UP000188235"/>
    </source>
</evidence>
<dbReference type="STRING" id="399497.BW733_04915"/>